<dbReference type="GO" id="GO:0006777">
    <property type="term" value="P:Mo-molybdopterin cofactor biosynthetic process"/>
    <property type="evidence" value="ECO:0007669"/>
    <property type="project" value="UniProtKB-KW"/>
</dbReference>
<evidence type="ECO:0000256" key="2">
    <source>
        <dbReference type="ARBA" id="ARBA00005426"/>
    </source>
</evidence>
<dbReference type="GO" id="GO:0030366">
    <property type="term" value="F:molybdopterin synthase activity"/>
    <property type="evidence" value="ECO:0007669"/>
    <property type="project" value="UniProtKB-EC"/>
</dbReference>
<dbReference type="Gene3D" id="3.90.1170.40">
    <property type="entry name" value="Molybdopterin biosynthesis MoaE subunit"/>
    <property type="match status" value="1"/>
</dbReference>
<dbReference type="OrthoDB" id="9803224at2"/>
<dbReference type="UniPathway" id="UPA00344"/>
<dbReference type="CDD" id="cd00756">
    <property type="entry name" value="MoaE"/>
    <property type="match status" value="1"/>
</dbReference>
<evidence type="ECO:0000313" key="12">
    <source>
        <dbReference type="EMBL" id="BAU48877.1"/>
    </source>
</evidence>
<dbReference type="KEGG" id="sva:SVA_2327"/>
<dbReference type="EC" id="2.8.1.12" evidence="3"/>
<dbReference type="InterPro" id="IPR003448">
    <property type="entry name" value="Mopterin_biosynth_MoaE"/>
</dbReference>
<evidence type="ECO:0000256" key="6">
    <source>
        <dbReference type="ARBA" id="ARBA00026066"/>
    </source>
</evidence>
<dbReference type="SUPFAM" id="SSF54690">
    <property type="entry name" value="Molybdopterin synthase subunit MoaE"/>
    <property type="match status" value="1"/>
</dbReference>
<dbReference type="EMBL" id="AP014936">
    <property type="protein sequence ID" value="BAU48877.1"/>
    <property type="molecule type" value="Genomic_DNA"/>
</dbReference>
<comment type="similarity">
    <text evidence="2">Belongs to the MoaE family.</text>
</comment>
<evidence type="ECO:0000256" key="9">
    <source>
        <dbReference type="ARBA" id="ARBA00030781"/>
    </source>
</evidence>
<dbReference type="AlphaFoldDB" id="A0A1B4VE33"/>
<dbReference type="RefSeq" id="WP_096461348.1">
    <property type="nucleotide sequence ID" value="NZ_AP014936.1"/>
</dbReference>
<reference evidence="12 13" key="1">
    <citation type="submission" date="2015-08" db="EMBL/GenBank/DDBJ databases">
        <title>Complete genome sequence of Sulfurifustis variabilis.</title>
        <authorList>
            <person name="Miura A."/>
            <person name="Kojima H."/>
            <person name="Fukui M."/>
        </authorList>
    </citation>
    <scope>NUCLEOTIDE SEQUENCE [LARGE SCALE GENOMIC DNA]</scope>
    <source>
        <strain evidence="13">skN76</strain>
    </source>
</reference>
<keyword evidence="13" id="KW-1185">Reference proteome</keyword>
<evidence type="ECO:0000256" key="10">
    <source>
        <dbReference type="ARBA" id="ARBA00032474"/>
    </source>
</evidence>
<name>A0A1B4VE33_9GAMM</name>
<evidence type="ECO:0000256" key="7">
    <source>
        <dbReference type="ARBA" id="ARBA00029745"/>
    </source>
</evidence>
<comment type="subunit">
    <text evidence="6">Heterotetramer of 2 MoaD subunits and 2 MoaE subunits. Also stable as homodimer. The enzyme changes between these two forms during catalysis.</text>
</comment>
<dbReference type="PANTHER" id="PTHR23404">
    <property type="entry name" value="MOLYBDOPTERIN SYNTHASE RELATED"/>
    <property type="match status" value="1"/>
</dbReference>
<evidence type="ECO:0000256" key="1">
    <source>
        <dbReference type="ARBA" id="ARBA00005046"/>
    </source>
</evidence>
<evidence type="ECO:0000256" key="8">
    <source>
        <dbReference type="ARBA" id="ARBA00030407"/>
    </source>
</evidence>
<evidence type="ECO:0000256" key="5">
    <source>
        <dbReference type="ARBA" id="ARBA00023150"/>
    </source>
</evidence>
<keyword evidence="5" id="KW-0501">Molybdenum cofactor biosynthesis</keyword>
<accession>A0A1B4VE33</accession>
<evidence type="ECO:0000256" key="11">
    <source>
        <dbReference type="ARBA" id="ARBA00049878"/>
    </source>
</evidence>
<gene>
    <name evidence="12" type="ORF">SVA_2327</name>
</gene>
<proteinExistence type="inferred from homology"/>
<comment type="pathway">
    <text evidence="1">Cofactor biosynthesis; molybdopterin biosynthesis.</text>
</comment>
<evidence type="ECO:0000256" key="3">
    <source>
        <dbReference type="ARBA" id="ARBA00011950"/>
    </source>
</evidence>
<protein>
    <recommendedName>
        <fullName evidence="4">Molybdopterin synthase catalytic subunit</fullName>
        <ecNumber evidence="3">2.8.1.12</ecNumber>
    </recommendedName>
    <alternativeName>
        <fullName evidence="9">MPT synthase subunit 2</fullName>
    </alternativeName>
    <alternativeName>
        <fullName evidence="7">Molybdenum cofactor biosynthesis protein E</fullName>
    </alternativeName>
    <alternativeName>
        <fullName evidence="8">Molybdopterin-converting factor large subunit</fullName>
    </alternativeName>
    <alternativeName>
        <fullName evidence="10">Molybdopterin-converting factor subunit 2</fullName>
    </alternativeName>
</protein>
<dbReference type="InterPro" id="IPR036563">
    <property type="entry name" value="MoaE_sf"/>
</dbReference>
<comment type="catalytic activity">
    <reaction evidence="11">
        <text>2 [molybdopterin-synthase sulfur-carrier protein]-C-terminal-Gly-aminoethanethioate + cyclic pyranopterin phosphate + H2O = molybdopterin + 2 [molybdopterin-synthase sulfur-carrier protein]-C-terminal Gly-Gly + 2 H(+)</text>
        <dbReference type="Rhea" id="RHEA:26333"/>
        <dbReference type="Rhea" id="RHEA-COMP:12202"/>
        <dbReference type="Rhea" id="RHEA-COMP:19907"/>
        <dbReference type="ChEBI" id="CHEBI:15377"/>
        <dbReference type="ChEBI" id="CHEBI:15378"/>
        <dbReference type="ChEBI" id="CHEBI:58698"/>
        <dbReference type="ChEBI" id="CHEBI:59648"/>
        <dbReference type="ChEBI" id="CHEBI:90778"/>
        <dbReference type="ChEBI" id="CHEBI:232372"/>
        <dbReference type="EC" id="2.8.1.12"/>
    </reaction>
</comment>
<dbReference type="Pfam" id="PF02391">
    <property type="entry name" value="MoaE"/>
    <property type="match status" value="1"/>
</dbReference>
<evidence type="ECO:0000256" key="4">
    <source>
        <dbReference type="ARBA" id="ARBA00013858"/>
    </source>
</evidence>
<dbReference type="Proteomes" id="UP000218899">
    <property type="component" value="Chromosome"/>
</dbReference>
<organism evidence="12 13">
    <name type="scientific">Sulfurifustis variabilis</name>
    <dbReference type="NCBI Taxonomy" id="1675686"/>
    <lineage>
        <taxon>Bacteria</taxon>
        <taxon>Pseudomonadati</taxon>
        <taxon>Pseudomonadota</taxon>
        <taxon>Gammaproteobacteria</taxon>
        <taxon>Acidiferrobacterales</taxon>
        <taxon>Acidiferrobacteraceae</taxon>
        <taxon>Sulfurifustis</taxon>
    </lineage>
</organism>
<evidence type="ECO:0000313" key="13">
    <source>
        <dbReference type="Proteomes" id="UP000218899"/>
    </source>
</evidence>
<sequence length="142" mass="15843">MPVEIREAAFDPWSELARHERTLAPEGAYGATACFVGTMRDFNEDAGVTAMTLEHYPGMTEKHLETIVAEATASWPLLDALIVHRVGAIRPGEPIVLVAAWSAHRAAAFAACRHLIEELKTRAPFWKKEQLADRARWVEHNT</sequence>